<dbReference type="InterPro" id="IPR057445">
    <property type="entry name" value="ATM_TPR"/>
</dbReference>
<name>A0AAP0AST5_9ASPA</name>
<gene>
    <name evidence="2" type="ORF">KSP39_PZI023607</name>
</gene>
<dbReference type="Proteomes" id="UP001418222">
    <property type="component" value="Unassembled WGS sequence"/>
</dbReference>
<dbReference type="AlphaFoldDB" id="A0AAP0AST5"/>
<dbReference type="EMBL" id="JBBWWQ010000021">
    <property type="protein sequence ID" value="KAK8913867.1"/>
    <property type="molecule type" value="Genomic_DNA"/>
</dbReference>
<proteinExistence type="predicted"/>
<evidence type="ECO:0000313" key="2">
    <source>
        <dbReference type="EMBL" id="KAK8913867.1"/>
    </source>
</evidence>
<evidence type="ECO:0000313" key="3">
    <source>
        <dbReference type="Proteomes" id="UP001418222"/>
    </source>
</evidence>
<comment type="caution">
    <text evidence="2">The sequence shown here is derived from an EMBL/GenBank/DDBJ whole genome shotgun (WGS) entry which is preliminary data.</text>
</comment>
<dbReference type="Pfam" id="PF25360">
    <property type="entry name" value="TPR_ATM"/>
    <property type="match status" value="1"/>
</dbReference>
<accession>A0AAP0AST5</accession>
<feature type="region of interest" description="Disordered" evidence="1">
    <location>
        <begin position="1"/>
        <end position="32"/>
    </location>
</feature>
<sequence length="138" mass="15464">MPLPSLESKTDFVDGNGRGMARQDPRLNNSSRVGVEQRIGNQVAATGKKFRVANQSLSMLSREYFVPIFAMCMAVYCNGKHGKEISGEALCDSLLHIAKISELERDVLIKRNMVRDHTRGDLRTDDGHLECPCLLTWK</sequence>
<organism evidence="2 3">
    <name type="scientific">Platanthera zijinensis</name>
    <dbReference type="NCBI Taxonomy" id="2320716"/>
    <lineage>
        <taxon>Eukaryota</taxon>
        <taxon>Viridiplantae</taxon>
        <taxon>Streptophyta</taxon>
        <taxon>Embryophyta</taxon>
        <taxon>Tracheophyta</taxon>
        <taxon>Spermatophyta</taxon>
        <taxon>Magnoliopsida</taxon>
        <taxon>Liliopsida</taxon>
        <taxon>Asparagales</taxon>
        <taxon>Orchidaceae</taxon>
        <taxon>Orchidoideae</taxon>
        <taxon>Orchideae</taxon>
        <taxon>Orchidinae</taxon>
        <taxon>Platanthera</taxon>
    </lineage>
</organism>
<keyword evidence="3" id="KW-1185">Reference proteome</keyword>
<reference evidence="2 3" key="1">
    <citation type="journal article" date="2022" name="Nat. Plants">
        <title>Genomes of leafy and leafless Platanthera orchids illuminate the evolution of mycoheterotrophy.</title>
        <authorList>
            <person name="Li M.H."/>
            <person name="Liu K.W."/>
            <person name="Li Z."/>
            <person name="Lu H.C."/>
            <person name="Ye Q.L."/>
            <person name="Zhang D."/>
            <person name="Wang J.Y."/>
            <person name="Li Y.F."/>
            <person name="Zhong Z.M."/>
            <person name="Liu X."/>
            <person name="Yu X."/>
            <person name="Liu D.K."/>
            <person name="Tu X.D."/>
            <person name="Liu B."/>
            <person name="Hao Y."/>
            <person name="Liao X.Y."/>
            <person name="Jiang Y.T."/>
            <person name="Sun W.H."/>
            <person name="Chen J."/>
            <person name="Chen Y.Q."/>
            <person name="Ai Y."/>
            <person name="Zhai J.W."/>
            <person name="Wu S.S."/>
            <person name="Zhou Z."/>
            <person name="Hsiao Y.Y."/>
            <person name="Wu W.L."/>
            <person name="Chen Y.Y."/>
            <person name="Lin Y.F."/>
            <person name="Hsu J.L."/>
            <person name="Li C.Y."/>
            <person name="Wang Z.W."/>
            <person name="Zhao X."/>
            <person name="Zhong W.Y."/>
            <person name="Ma X.K."/>
            <person name="Ma L."/>
            <person name="Huang J."/>
            <person name="Chen G.Z."/>
            <person name="Huang M.Z."/>
            <person name="Huang L."/>
            <person name="Peng D.H."/>
            <person name="Luo Y.B."/>
            <person name="Zou S.Q."/>
            <person name="Chen S.P."/>
            <person name="Lan S."/>
            <person name="Tsai W.C."/>
            <person name="Van de Peer Y."/>
            <person name="Liu Z.J."/>
        </authorList>
    </citation>
    <scope>NUCLEOTIDE SEQUENCE [LARGE SCALE GENOMIC DNA]</scope>
    <source>
        <strain evidence="2">Lor287</strain>
    </source>
</reference>
<evidence type="ECO:0000256" key="1">
    <source>
        <dbReference type="SAM" id="MobiDB-lite"/>
    </source>
</evidence>
<protein>
    <submittedName>
        <fullName evidence="2">Uncharacterized protein</fullName>
    </submittedName>
</protein>